<comment type="caution">
    <text evidence="12">The sequence shown here is derived from an EMBL/GenBank/DDBJ whole genome shotgun (WGS) entry which is preliminary data.</text>
</comment>
<accession>A0ABT3IUD9</accession>
<keyword evidence="6 9" id="KW-0328">Glycosyltransferase</keyword>
<dbReference type="PANTHER" id="PTHR32179">
    <property type="entry name" value="NICOTINATE-NUCLEOTIDE PYROPHOSPHORYLASE [CARBOXYLATING]"/>
    <property type="match status" value="1"/>
</dbReference>
<feature type="domain" description="Quinolinate phosphoribosyl transferase N-terminal" evidence="11">
    <location>
        <begin position="23"/>
        <end position="108"/>
    </location>
</feature>
<dbReference type="Gene3D" id="3.20.20.70">
    <property type="entry name" value="Aldolase class I"/>
    <property type="match status" value="1"/>
</dbReference>
<evidence type="ECO:0000256" key="8">
    <source>
        <dbReference type="ARBA" id="ARBA00033102"/>
    </source>
</evidence>
<keyword evidence="13" id="KW-1185">Reference proteome</keyword>
<dbReference type="GO" id="GO:0004514">
    <property type="term" value="F:nicotinate-nucleotide diphosphorylase (carboxylating) activity"/>
    <property type="evidence" value="ECO:0007669"/>
    <property type="project" value="UniProtKB-EC"/>
</dbReference>
<dbReference type="InterPro" id="IPR013785">
    <property type="entry name" value="Aldolase_TIM"/>
</dbReference>
<dbReference type="NCBIfam" id="TIGR00078">
    <property type="entry name" value="nadC"/>
    <property type="match status" value="1"/>
</dbReference>
<reference evidence="12 13" key="1">
    <citation type="submission" date="2022-10" db="EMBL/GenBank/DDBJ databases">
        <title>Chitinophaga nivalis PC15 sp. nov., isolated from Pyeongchang county, South Korea.</title>
        <authorList>
            <person name="Trinh H.N."/>
        </authorList>
    </citation>
    <scope>NUCLEOTIDE SEQUENCE [LARGE SCALE GENOMIC DNA]</scope>
    <source>
        <strain evidence="12 13">PC14</strain>
    </source>
</reference>
<dbReference type="InterPro" id="IPR002638">
    <property type="entry name" value="Quinolinate_PRibosylTrfase_C"/>
</dbReference>
<gene>
    <name evidence="12" type="primary">nadC</name>
    <name evidence="12" type="ORF">OL497_27170</name>
</gene>
<dbReference type="EMBL" id="JAPDNS010000002">
    <property type="protein sequence ID" value="MCW3487609.1"/>
    <property type="molecule type" value="Genomic_DNA"/>
</dbReference>
<evidence type="ECO:0000313" key="12">
    <source>
        <dbReference type="EMBL" id="MCW3487609.1"/>
    </source>
</evidence>
<dbReference type="InterPro" id="IPR027277">
    <property type="entry name" value="NadC/ModD"/>
</dbReference>
<evidence type="ECO:0000259" key="10">
    <source>
        <dbReference type="Pfam" id="PF01729"/>
    </source>
</evidence>
<name>A0ABT3IUD9_9BACT</name>
<dbReference type="Pfam" id="PF01729">
    <property type="entry name" value="QRPTase_C"/>
    <property type="match status" value="1"/>
</dbReference>
<dbReference type="InterPro" id="IPR037128">
    <property type="entry name" value="Quinolinate_PRibosylTase_N_sf"/>
</dbReference>
<dbReference type="PIRSF" id="PIRSF006250">
    <property type="entry name" value="NadC_ModD"/>
    <property type="match status" value="1"/>
</dbReference>
<evidence type="ECO:0000313" key="13">
    <source>
        <dbReference type="Proteomes" id="UP001207742"/>
    </source>
</evidence>
<evidence type="ECO:0000256" key="5">
    <source>
        <dbReference type="ARBA" id="ARBA00022642"/>
    </source>
</evidence>
<dbReference type="EC" id="2.4.2.19" evidence="4"/>
<comment type="pathway">
    <text evidence="2">Cofactor biosynthesis; NAD(+) biosynthesis; nicotinate D-ribonucleotide from quinolinate: step 1/1.</text>
</comment>
<dbReference type="Gene3D" id="3.90.1170.20">
    <property type="entry name" value="Quinolinate phosphoribosyl transferase, N-terminal domain"/>
    <property type="match status" value="1"/>
</dbReference>
<proteinExistence type="inferred from homology"/>
<keyword evidence="5" id="KW-0662">Pyridine nucleotide biosynthesis</keyword>
<comment type="similarity">
    <text evidence="3 9">Belongs to the NadC/ModD family.</text>
</comment>
<keyword evidence="7 9" id="KW-0808">Transferase</keyword>
<evidence type="ECO:0000256" key="6">
    <source>
        <dbReference type="ARBA" id="ARBA00022676"/>
    </source>
</evidence>
<dbReference type="SUPFAM" id="SSF54675">
    <property type="entry name" value="Nicotinate/Quinolinate PRTase N-terminal domain-like"/>
    <property type="match status" value="1"/>
</dbReference>
<dbReference type="PANTHER" id="PTHR32179:SF3">
    <property type="entry name" value="NICOTINATE-NUCLEOTIDE PYROPHOSPHORYLASE [CARBOXYLATING]"/>
    <property type="match status" value="1"/>
</dbReference>
<evidence type="ECO:0000256" key="3">
    <source>
        <dbReference type="ARBA" id="ARBA00009400"/>
    </source>
</evidence>
<organism evidence="12 13">
    <name type="scientific">Chitinophaga nivalis</name>
    <dbReference type="NCBI Taxonomy" id="2991709"/>
    <lineage>
        <taxon>Bacteria</taxon>
        <taxon>Pseudomonadati</taxon>
        <taxon>Bacteroidota</taxon>
        <taxon>Chitinophagia</taxon>
        <taxon>Chitinophagales</taxon>
        <taxon>Chitinophagaceae</taxon>
        <taxon>Chitinophaga</taxon>
    </lineage>
</organism>
<dbReference type="SUPFAM" id="SSF51690">
    <property type="entry name" value="Nicotinate/Quinolinate PRTase C-terminal domain-like"/>
    <property type="match status" value="1"/>
</dbReference>
<feature type="domain" description="Quinolinate phosphoribosyl transferase C-terminal" evidence="10">
    <location>
        <begin position="110"/>
        <end position="279"/>
    </location>
</feature>
<dbReference type="InterPro" id="IPR004393">
    <property type="entry name" value="NadC"/>
</dbReference>
<evidence type="ECO:0000256" key="9">
    <source>
        <dbReference type="PIRNR" id="PIRNR006250"/>
    </source>
</evidence>
<evidence type="ECO:0000256" key="1">
    <source>
        <dbReference type="ARBA" id="ARBA00003237"/>
    </source>
</evidence>
<evidence type="ECO:0000256" key="4">
    <source>
        <dbReference type="ARBA" id="ARBA00011944"/>
    </source>
</evidence>
<dbReference type="InterPro" id="IPR036068">
    <property type="entry name" value="Nicotinate_pribotase-like_C"/>
</dbReference>
<evidence type="ECO:0000256" key="7">
    <source>
        <dbReference type="ARBA" id="ARBA00022679"/>
    </source>
</evidence>
<evidence type="ECO:0000259" key="11">
    <source>
        <dbReference type="Pfam" id="PF02749"/>
    </source>
</evidence>
<dbReference type="Proteomes" id="UP001207742">
    <property type="component" value="Unassembled WGS sequence"/>
</dbReference>
<dbReference type="Pfam" id="PF02749">
    <property type="entry name" value="QRPTase_N"/>
    <property type="match status" value="1"/>
</dbReference>
<dbReference type="RefSeq" id="WP_264734416.1">
    <property type="nucleotide sequence ID" value="NZ_JAPDNR010000001.1"/>
</dbReference>
<sequence length="283" mass="30995">MLEEAALQAFIRSALAEDIGTGDHSTMACIPPTARGRAVLKIKEDGILAGMQVAAAIFKWLDMYTVFKPLKQDGDAMVAGETAFEVEAAVHTLLMGERLVLNCMQRMSGIATLTHSYVEKLKGYHTRVLDTRKTTPNFRLLEKEAVRIGGGVNHRMGLYDMVMLKDNHIDFSGGITAAVTNTVAYLKERNLPLKIEVETRNLEDVKEVLAVGQIDRIMLDNFTPADITAAMQLINGRFETEASGGITITNLEEYAKTGVDYISVGAMIHHAVSLDLSLKAVIL</sequence>
<evidence type="ECO:0000256" key="2">
    <source>
        <dbReference type="ARBA" id="ARBA00004893"/>
    </source>
</evidence>
<protein>
    <recommendedName>
        <fullName evidence="4">nicotinate-nucleotide diphosphorylase (carboxylating)</fullName>
        <ecNumber evidence="4">2.4.2.19</ecNumber>
    </recommendedName>
    <alternativeName>
        <fullName evidence="8">Quinolinate phosphoribosyltransferase [decarboxylating]</fullName>
    </alternativeName>
</protein>
<dbReference type="InterPro" id="IPR022412">
    <property type="entry name" value="Quinolinate_PRibosylTrfase_N"/>
</dbReference>
<dbReference type="CDD" id="cd01572">
    <property type="entry name" value="QPRTase"/>
    <property type="match status" value="1"/>
</dbReference>
<comment type="function">
    <text evidence="1">Involved in the catabolism of quinolinic acid (QA).</text>
</comment>